<protein>
    <submittedName>
        <fullName evidence="2">Transporter substrate-binding domain-containing protein</fullName>
    </submittedName>
</protein>
<dbReference type="SUPFAM" id="SSF53850">
    <property type="entry name" value="Periplasmic binding protein-like II"/>
    <property type="match status" value="1"/>
</dbReference>
<accession>A0A6L6PWK0</accession>
<sequence length="340" mass="37915">MARSTTPYKVTGCCAQTHAGTRHNSIANWFCMTDSAGMRMVRLLMLYSWPGPPAMASCVAVQIGNGLYGALQTRSVCWDFSTGDVMRLRRAVLALLVWATATGAIAAEPGVRVFTVGVESLQYYPLHTVDRNNEYTGFAREVLDAFAHRHGYTFRYVALPINRLYSALLKDHTVDFKYPDNPKWREELRTAAPLSYSDVVVATEEGAMVLPNRRGRPLAEVKTLGTALGFTPWPYQDAIDSKAMTVTTNPSFEGLLRLAMAGHIDAVYVSVDVANHMLDEQLKAPGGLQFDPGLPHARSDFRLSTVRYPEVVQQFSQFLQQEKGWLHQLRSRYHIGSAPR</sequence>
<proteinExistence type="predicted"/>
<dbReference type="OrthoDB" id="5416480at2"/>
<dbReference type="Gene3D" id="3.40.190.10">
    <property type="entry name" value="Periplasmic binding protein-like II"/>
    <property type="match status" value="2"/>
</dbReference>
<organism evidence="2 3">
    <name type="scientific">Pseudoduganella ginsengisoli</name>
    <dbReference type="NCBI Taxonomy" id="1462440"/>
    <lineage>
        <taxon>Bacteria</taxon>
        <taxon>Pseudomonadati</taxon>
        <taxon>Pseudomonadota</taxon>
        <taxon>Betaproteobacteria</taxon>
        <taxon>Burkholderiales</taxon>
        <taxon>Oxalobacteraceae</taxon>
        <taxon>Telluria group</taxon>
        <taxon>Pseudoduganella</taxon>
    </lineage>
</organism>
<reference evidence="2 3" key="1">
    <citation type="submission" date="2019-11" db="EMBL/GenBank/DDBJ databases">
        <title>Type strains purchased from KCTC, JCM and DSMZ.</title>
        <authorList>
            <person name="Lu H."/>
        </authorList>
    </citation>
    <scope>NUCLEOTIDE SEQUENCE [LARGE SCALE GENOMIC DNA]</scope>
    <source>
        <strain evidence="2 3">KCTC 42409</strain>
    </source>
</reference>
<dbReference type="Proteomes" id="UP000484015">
    <property type="component" value="Unassembled WGS sequence"/>
</dbReference>
<dbReference type="AlphaFoldDB" id="A0A6L6PWK0"/>
<dbReference type="EMBL" id="WNLA01000003">
    <property type="protein sequence ID" value="MTW01953.1"/>
    <property type="molecule type" value="Genomic_DNA"/>
</dbReference>
<dbReference type="Pfam" id="PF00497">
    <property type="entry name" value="SBP_bac_3"/>
    <property type="match status" value="1"/>
</dbReference>
<evidence type="ECO:0000259" key="1">
    <source>
        <dbReference type="Pfam" id="PF00497"/>
    </source>
</evidence>
<feature type="domain" description="Solute-binding protein family 3/N-terminal" evidence="1">
    <location>
        <begin position="121"/>
        <end position="301"/>
    </location>
</feature>
<gene>
    <name evidence="2" type="ORF">GM668_07605</name>
</gene>
<keyword evidence="3" id="KW-1185">Reference proteome</keyword>
<comment type="caution">
    <text evidence="2">The sequence shown here is derived from an EMBL/GenBank/DDBJ whole genome shotgun (WGS) entry which is preliminary data.</text>
</comment>
<evidence type="ECO:0000313" key="2">
    <source>
        <dbReference type="EMBL" id="MTW01953.1"/>
    </source>
</evidence>
<dbReference type="InterPro" id="IPR001638">
    <property type="entry name" value="Solute-binding_3/MltF_N"/>
</dbReference>
<evidence type="ECO:0000313" key="3">
    <source>
        <dbReference type="Proteomes" id="UP000484015"/>
    </source>
</evidence>
<name>A0A6L6PWK0_9BURK</name>